<feature type="compositionally biased region" description="Polar residues" evidence="4">
    <location>
        <begin position="451"/>
        <end position="460"/>
    </location>
</feature>
<feature type="region of interest" description="Disordered" evidence="4">
    <location>
        <begin position="1089"/>
        <end position="1116"/>
    </location>
</feature>
<dbReference type="GO" id="GO:0005634">
    <property type="term" value="C:nucleus"/>
    <property type="evidence" value="ECO:0007669"/>
    <property type="project" value="UniProtKB-SubCell"/>
</dbReference>
<keyword evidence="9" id="KW-1185">Reference proteome</keyword>
<feature type="region of interest" description="Disordered" evidence="4">
    <location>
        <begin position="548"/>
        <end position="584"/>
    </location>
</feature>
<feature type="compositionally biased region" description="Polar residues" evidence="4">
    <location>
        <begin position="157"/>
        <end position="169"/>
    </location>
</feature>
<dbReference type="Gene3D" id="1.20.930.10">
    <property type="entry name" value="Conserved domain common to transcription factors TFIIS, elongin A, CRSP70"/>
    <property type="match status" value="1"/>
</dbReference>
<feature type="region of interest" description="Disordered" evidence="4">
    <location>
        <begin position="479"/>
        <end position="535"/>
    </location>
</feature>
<evidence type="ECO:0000256" key="2">
    <source>
        <dbReference type="ARBA" id="ARBA00023242"/>
    </source>
</evidence>
<dbReference type="InterPro" id="IPR035441">
    <property type="entry name" value="TFIIS/LEDGF_dom_sf"/>
</dbReference>
<dbReference type="SMART" id="SM00439">
    <property type="entry name" value="BAH"/>
    <property type="match status" value="1"/>
</dbReference>
<evidence type="ECO:0000256" key="3">
    <source>
        <dbReference type="PROSITE-ProRule" id="PRU00649"/>
    </source>
</evidence>
<feature type="compositionally biased region" description="Basic and acidic residues" evidence="4">
    <location>
        <begin position="849"/>
        <end position="879"/>
    </location>
</feature>
<dbReference type="OMA" id="DQNFRML"/>
<dbReference type="SUPFAM" id="SSF47676">
    <property type="entry name" value="Conserved domain common to transcription factors TFIIS, elongin A, CRSP70"/>
    <property type="match status" value="1"/>
</dbReference>
<protein>
    <recommendedName>
        <fullName evidence="10">TFIIS N-terminal domain-containing protein</fullName>
    </recommendedName>
</protein>
<feature type="domain" description="BAH" evidence="6">
    <location>
        <begin position="11"/>
        <end position="123"/>
    </location>
</feature>
<proteinExistence type="predicted"/>
<feature type="compositionally biased region" description="Low complexity" evidence="4">
    <location>
        <begin position="600"/>
        <end position="611"/>
    </location>
</feature>
<dbReference type="InterPro" id="IPR003617">
    <property type="entry name" value="TFIIS/CRSP70_N_sub"/>
</dbReference>
<dbReference type="Pfam" id="PF08711">
    <property type="entry name" value="Med26"/>
    <property type="match status" value="1"/>
</dbReference>
<evidence type="ECO:0000259" key="7">
    <source>
        <dbReference type="PROSITE" id="PS51319"/>
    </source>
</evidence>
<evidence type="ECO:0000256" key="4">
    <source>
        <dbReference type="SAM" id="MobiDB-lite"/>
    </source>
</evidence>
<dbReference type="InterPro" id="IPR001025">
    <property type="entry name" value="BAH_dom"/>
</dbReference>
<evidence type="ECO:0000313" key="8">
    <source>
        <dbReference type="EnsemblPlants" id="cds.evm.model.10.2078"/>
    </source>
</evidence>
<dbReference type="EMBL" id="UZAU01000831">
    <property type="status" value="NOT_ANNOTATED_CDS"/>
    <property type="molecule type" value="Genomic_DNA"/>
</dbReference>
<dbReference type="Gramene" id="evm.model.10.2078">
    <property type="protein sequence ID" value="cds.evm.model.10.2078"/>
    <property type="gene ID" value="evm.TU.10.2078"/>
</dbReference>
<dbReference type="Gene3D" id="2.30.30.490">
    <property type="match status" value="1"/>
</dbReference>
<sequence length="1404" mass="149121">MKMEISRVLFFVLGVDSLFFTIRAQSSAPASALTIDDKKDTLSLSVNWLYRPADISLAKGISHDAALKEVFYTFHKDEIPAASLLHPCKVAFLRKGVELPPGISSFVCRRVYDIENKCLWWLTDKDCINERLEEVDKPLDKRILEMHGAAQPGGRSPKSSNGPSSTPQLKSGFDIVQNNTPSFSSQAKGKKRERGDQGSDTVKRERLAKVEDGDSGQFRPENMLKSEIAKITDKGGLVDLSGVEKLVQLMQSDSAEKKIDLAGRIMLVDVIAVTERYDCLGRFVQLRGLPVLDEWLQEVHKGKIGDSCPEDSDKSVEEFLLALLRALDKLPINLHALKSCNVGKSVNHLRSHKNSEIQKKARTLVDTWKRRVEAEMNVSDVSKSGQGRGVSWPNKPASSEVSHVGSKKKGNTAEVGSKCSNVQPSVSKAHQVKLGSGDAASKASATPGLTKPTSASVGTFSNDQNFRMLVAVGSSDLPLTPIKEEKSSSSSQSQNNSQSSDHGKTVGSSCKEDARSSTAGSVCVNNVSSSGSRHRKVINGFQESAIAGGQKEIGSGKASTPSRNVTPERPTTGESLEKLADVSPADHSNNRLIVRFSNTGRSPARGASGSSFEDSVAACGRASPPVKKLDNHDKKPKGRNDAVRANISSDINSDLCQGKDGGFEESAVPAYVEHQRAGEDGEKSTEASKAAGSLSNIISRSGKSYEASLTSMEALLESCAKISEASASTSPMDDGGMNLLASVAAGEICKSEPGTTVDSSLAKNDSRNIVSGGPTNDSGDMKGDLDGSSSLQENVDSLKLSAHKPSEPYDVSVTIPAAREEGYTDAAGAYQIQEQRKFGVRRTRSISSFDHKSKPETSSDEDKKVDSKKAFNGDGRTVEDSVPMASEAHSGSAKVEKDNETSAYSSSELGRGDQNTDKELGNDVSTEQKPSLETVSNAEPLDGKSDNPLHSSGSGNTLNAECNVASSPKIEVHAIVGQESEHGKSNRQKIDGLESTKTEEQQPSTANASCHDSVVKLDFDLNEDFPSDDASNEDLVKMGEHGSSAGIHLPCTLPFPNSSTSWGFPSSITVAAPAKGAFNLPENPLQSKGELGWKGSAATSAFRPTEPKKTSDAIDSTVSKQGCAPLDFDLNVTDDAAYEDESGPCVRAAAGGLDLDLNRADESPDVELFSGSNHARLEMASLPARSSLSGLSIGAVNDSRDFDLNNGPGLDDVGAEAAQFVKPIKSSLPSTGPVGIRVNNTDFGNFSSWFPPGNAYSAITVPPIFPGRGEQSYGPPAGLQRVLCPPTASSSFVPEIYRGPVLSSSLAVPFSPAGQIPYPGYPFETSYPLSSNSFSGGASNIDPDGRKWGSQGLDLNAGPGSVDAERRDERLPAGLRQFSVSSSQALVEEQLKMFQVGGVLKSKT</sequence>
<dbReference type="EnsemblPlants" id="evm.model.10.2078">
    <property type="protein sequence ID" value="cds.evm.model.10.2078"/>
    <property type="gene ID" value="evm.TU.10.2078"/>
</dbReference>
<feature type="compositionally biased region" description="Basic and acidic residues" evidence="4">
    <location>
        <begin position="910"/>
        <end position="921"/>
    </location>
</feature>
<dbReference type="InterPro" id="IPR017923">
    <property type="entry name" value="TFIIS_N"/>
</dbReference>
<name>A0A803QLZ7_CANSA</name>
<feature type="compositionally biased region" description="Polar residues" evidence="4">
    <location>
        <begin position="418"/>
        <end position="428"/>
    </location>
</feature>
<evidence type="ECO:0000313" key="9">
    <source>
        <dbReference type="Proteomes" id="UP000596661"/>
    </source>
</evidence>
<evidence type="ECO:0000256" key="5">
    <source>
        <dbReference type="SAM" id="SignalP"/>
    </source>
</evidence>
<feature type="region of interest" description="Disordered" evidence="4">
    <location>
        <begin position="1338"/>
        <end position="1369"/>
    </location>
</feature>
<feature type="chain" id="PRO_5031419241" description="TFIIS N-terminal domain-containing protein" evidence="5">
    <location>
        <begin position="25"/>
        <end position="1404"/>
    </location>
</feature>
<feature type="compositionally biased region" description="Basic and acidic residues" evidence="4">
    <location>
        <begin position="193"/>
        <end position="205"/>
    </location>
</feature>
<dbReference type="SMART" id="SM00509">
    <property type="entry name" value="TFS2N"/>
    <property type="match status" value="1"/>
</dbReference>
<feature type="compositionally biased region" description="Polar residues" evidence="4">
    <location>
        <begin position="948"/>
        <end position="966"/>
    </location>
</feature>
<evidence type="ECO:0000256" key="1">
    <source>
        <dbReference type="ARBA" id="ARBA00004123"/>
    </source>
</evidence>
<feature type="domain" description="TFIIS N-terminal" evidence="7">
    <location>
        <begin position="290"/>
        <end position="375"/>
    </location>
</feature>
<dbReference type="PANTHER" id="PTHR46548">
    <property type="entry name" value="BAH AND TFIIS DOMAIN-CONTAINING PROTEIN-RELATED"/>
    <property type="match status" value="1"/>
</dbReference>
<feature type="compositionally biased region" description="Low complexity" evidence="4">
    <location>
        <begin position="488"/>
        <end position="500"/>
    </location>
</feature>
<dbReference type="CDD" id="cd00183">
    <property type="entry name" value="TFIIS_I"/>
    <property type="match status" value="1"/>
</dbReference>
<feature type="compositionally biased region" description="Polar residues" evidence="4">
    <location>
        <begin position="753"/>
        <end position="778"/>
    </location>
</feature>
<evidence type="ECO:0000259" key="6">
    <source>
        <dbReference type="PROSITE" id="PS51038"/>
    </source>
</evidence>
<keyword evidence="2 3" id="KW-0539">Nucleus</keyword>
<dbReference type="InterPro" id="IPR043151">
    <property type="entry name" value="BAH_sf"/>
</dbReference>
<feature type="region of interest" description="Disordered" evidence="4">
    <location>
        <begin position="752"/>
        <end position="1013"/>
    </location>
</feature>
<keyword evidence="5" id="KW-0732">Signal</keyword>
<dbReference type="PROSITE" id="PS51038">
    <property type="entry name" value="BAH"/>
    <property type="match status" value="1"/>
</dbReference>
<feature type="compositionally biased region" description="Basic and acidic residues" evidence="4">
    <location>
        <begin position="627"/>
        <end position="642"/>
    </location>
</feature>
<dbReference type="Proteomes" id="UP000596661">
    <property type="component" value="Unassembled WGS sequence"/>
</dbReference>
<feature type="region of interest" description="Disordered" evidence="4">
    <location>
        <begin position="597"/>
        <end position="646"/>
    </location>
</feature>
<comment type="subcellular location">
    <subcellularLocation>
        <location evidence="1 3">Nucleus</location>
    </subcellularLocation>
</comment>
<evidence type="ECO:0008006" key="10">
    <source>
        <dbReference type="Google" id="ProtNLM"/>
    </source>
</evidence>
<feature type="compositionally biased region" description="Basic and acidic residues" evidence="4">
    <location>
        <begin position="979"/>
        <end position="1000"/>
    </location>
</feature>
<feature type="compositionally biased region" description="Polar residues" evidence="4">
    <location>
        <begin position="176"/>
        <end position="187"/>
    </location>
</feature>
<dbReference type="GO" id="GO:0003682">
    <property type="term" value="F:chromatin binding"/>
    <property type="evidence" value="ECO:0007669"/>
    <property type="project" value="InterPro"/>
</dbReference>
<feature type="signal peptide" evidence="5">
    <location>
        <begin position="1"/>
        <end position="24"/>
    </location>
</feature>
<reference evidence="8" key="1">
    <citation type="submission" date="2021-03" db="UniProtKB">
        <authorList>
            <consortium name="EnsemblPlants"/>
        </authorList>
    </citation>
    <scope>IDENTIFICATION</scope>
</reference>
<dbReference type="PROSITE" id="PS51319">
    <property type="entry name" value="TFIIS_N"/>
    <property type="match status" value="1"/>
</dbReference>
<organism evidence="8 9">
    <name type="scientific">Cannabis sativa</name>
    <name type="common">Hemp</name>
    <name type="synonym">Marijuana</name>
    <dbReference type="NCBI Taxonomy" id="3483"/>
    <lineage>
        <taxon>Eukaryota</taxon>
        <taxon>Viridiplantae</taxon>
        <taxon>Streptophyta</taxon>
        <taxon>Embryophyta</taxon>
        <taxon>Tracheophyta</taxon>
        <taxon>Spermatophyta</taxon>
        <taxon>Magnoliopsida</taxon>
        <taxon>eudicotyledons</taxon>
        <taxon>Gunneridae</taxon>
        <taxon>Pentapetalae</taxon>
        <taxon>rosids</taxon>
        <taxon>fabids</taxon>
        <taxon>Rosales</taxon>
        <taxon>Cannabaceae</taxon>
        <taxon>Cannabis</taxon>
    </lineage>
</organism>
<feature type="region of interest" description="Disordered" evidence="4">
    <location>
        <begin position="148"/>
        <end position="205"/>
    </location>
</feature>
<feature type="region of interest" description="Disordered" evidence="4">
    <location>
        <begin position="380"/>
        <end position="460"/>
    </location>
</feature>
<feature type="compositionally biased region" description="Low complexity" evidence="4">
    <location>
        <begin position="520"/>
        <end position="531"/>
    </location>
</feature>
<accession>A0A803QLZ7</accession>
<dbReference type="PANTHER" id="PTHR46548:SF2">
    <property type="entry name" value="BAH DOMAIN-CONTAINING PROTEIN"/>
    <property type="match status" value="1"/>
</dbReference>
<feature type="compositionally biased region" description="Polar residues" evidence="4">
    <location>
        <begin position="1001"/>
        <end position="1010"/>
    </location>
</feature>
<feature type="compositionally biased region" description="Polar residues" evidence="4">
    <location>
        <begin position="923"/>
        <end position="937"/>
    </location>
</feature>